<dbReference type="AlphaFoldDB" id="A0A0R2IXL2"/>
<evidence type="ECO:0000313" key="2">
    <source>
        <dbReference type="EMBL" id="KRN67020.1"/>
    </source>
</evidence>
<gene>
    <name evidence="2" type="ORF">IV80_GL001110</name>
</gene>
<keyword evidence="1" id="KW-0732">Signal</keyword>
<evidence type="ECO:0000256" key="1">
    <source>
        <dbReference type="SAM" id="SignalP"/>
    </source>
</evidence>
<comment type="caution">
    <text evidence="2">The sequence shown here is derived from an EMBL/GenBank/DDBJ whole genome shotgun (WGS) entry which is preliminary data.</text>
</comment>
<reference evidence="2 3" key="1">
    <citation type="journal article" date="2015" name="Genome Announc.">
        <title>Expanding the biotechnology potential of lactobacilli through comparative genomics of 213 strains and associated genera.</title>
        <authorList>
            <person name="Sun Z."/>
            <person name="Harris H.M."/>
            <person name="McCann A."/>
            <person name="Guo C."/>
            <person name="Argimon S."/>
            <person name="Zhang W."/>
            <person name="Yang X."/>
            <person name="Jeffery I.B."/>
            <person name="Cooney J.C."/>
            <person name="Kagawa T.F."/>
            <person name="Liu W."/>
            <person name="Song Y."/>
            <person name="Salvetti E."/>
            <person name="Wrobel A."/>
            <person name="Rasinkangas P."/>
            <person name="Parkhill J."/>
            <person name="Rea M.C."/>
            <person name="O'Sullivan O."/>
            <person name="Ritari J."/>
            <person name="Douillard F.P."/>
            <person name="Paul Ross R."/>
            <person name="Yang R."/>
            <person name="Briner A.E."/>
            <person name="Felis G.E."/>
            <person name="de Vos W.M."/>
            <person name="Barrangou R."/>
            <person name="Klaenhammer T.R."/>
            <person name="Caufield P.W."/>
            <person name="Cui Y."/>
            <person name="Zhang H."/>
            <person name="O'Toole P.W."/>
        </authorList>
    </citation>
    <scope>NUCLEOTIDE SEQUENCE [LARGE SCALE GENOMIC DNA]</scope>
    <source>
        <strain evidence="2 3">DSM 17757</strain>
    </source>
</reference>
<dbReference type="RefSeq" id="WP_057749862.1">
    <property type="nucleotide sequence ID" value="NZ_BJVH01000004.1"/>
</dbReference>
<dbReference type="Proteomes" id="UP000051568">
    <property type="component" value="Unassembled WGS sequence"/>
</dbReference>
<keyword evidence="3" id="KW-1185">Reference proteome</keyword>
<dbReference type="PATRIC" id="fig|319652.3.peg.1120"/>
<organism evidence="2 3">
    <name type="scientific">Pediococcus cellicola</name>
    <dbReference type="NCBI Taxonomy" id="319652"/>
    <lineage>
        <taxon>Bacteria</taxon>
        <taxon>Bacillati</taxon>
        <taxon>Bacillota</taxon>
        <taxon>Bacilli</taxon>
        <taxon>Lactobacillales</taxon>
        <taxon>Lactobacillaceae</taxon>
        <taxon>Pediococcus</taxon>
    </lineage>
</organism>
<accession>A0A0R2IXL2</accession>
<dbReference type="OrthoDB" id="2249664at2"/>
<evidence type="ECO:0008006" key="4">
    <source>
        <dbReference type="Google" id="ProtNLM"/>
    </source>
</evidence>
<evidence type="ECO:0000313" key="3">
    <source>
        <dbReference type="Proteomes" id="UP000051568"/>
    </source>
</evidence>
<feature type="signal peptide" evidence="1">
    <location>
        <begin position="1"/>
        <end position="25"/>
    </location>
</feature>
<dbReference type="EMBL" id="JQBR01000003">
    <property type="protein sequence ID" value="KRN67020.1"/>
    <property type="molecule type" value="Genomic_DNA"/>
</dbReference>
<dbReference type="STRING" id="319652.IV80_GL001110"/>
<protein>
    <recommendedName>
        <fullName evidence="4">Extracellular protein</fullName>
    </recommendedName>
</protein>
<name>A0A0R2IXL2_9LACO</name>
<feature type="chain" id="PRO_5006418624" description="Extracellular protein" evidence="1">
    <location>
        <begin position="26"/>
        <end position="207"/>
    </location>
</feature>
<proteinExistence type="predicted"/>
<sequence length="207" mass="23014">MKKSITLIALVTLLFLGVSGGSTHAKTISTLRRIETTYNASKKAVTFSGTVSSKKTTRVTLVYNNGKKTVVNVKKGAFKVAKKFRGYKTFSLYGTNKKSQRTTRVYKLTSAKYATATPTILKIDHSAKNGTVVVNVKAPKQSQIQIYNAKKNIANVKSNGKTQTLKLKSYKGKTIHFRLNAKQRHLKTSKDVYTPKIKQGIIYQVSY</sequence>